<name>A0A392V5W8_9FABA</name>
<dbReference type="EMBL" id="LXQA011048979">
    <property type="protein sequence ID" value="MCI82669.1"/>
    <property type="molecule type" value="Genomic_DNA"/>
</dbReference>
<protein>
    <submittedName>
        <fullName evidence="1">Retrotransposon-derived protein PEG10-like</fullName>
    </submittedName>
</protein>
<proteinExistence type="predicted"/>
<evidence type="ECO:0000313" key="1">
    <source>
        <dbReference type="EMBL" id="MCI82669.1"/>
    </source>
</evidence>
<sequence>SNNNRAPEERWRKLSIPVFEDVDAYGWVNRVEHYFELKGVLEEEKMQAAMVAMEGKALSWFQWWEYASPNPTW</sequence>
<reference evidence="1 2" key="1">
    <citation type="journal article" date="2018" name="Front. Plant Sci.">
        <title>Red Clover (Trifolium pratense) and Zigzag Clover (T. medium) - A Picture of Genomic Similarities and Differences.</title>
        <authorList>
            <person name="Dluhosova J."/>
            <person name="Istvanek J."/>
            <person name="Nedelnik J."/>
            <person name="Repkova J."/>
        </authorList>
    </citation>
    <scope>NUCLEOTIDE SEQUENCE [LARGE SCALE GENOMIC DNA]</scope>
    <source>
        <strain evidence="2">cv. 10/8</strain>
        <tissue evidence="1">Leaf</tissue>
    </source>
</reference>
<evidence type="ECO:0000313" key="2">
    <source>
        <dbReference type="Proteomes" id="UP000265520"/>
    </source>
</evidence>
<accession>A0A392V5W8</accession>
<organism evidence="1 2">
    <name type="scientific">Trifolium medium</name>
    <dbReference type="NCBI Taxonomy" id="97028"/>
    <lineage>
        <taxon>Eukaryota</taxon>
        <taxon>Viridiplantae</taxon>
        <taxon>Streptophyta</taxon>
        <taxon>Embryophyta</taxon>
        <taxon>Tracheophyta</taxon>
        <taxon>Spermatophyta</taxon>
        <taxon>Magnoliopsida</taxon>
        <taxon>eudicotyledons</taxon>
        <taxon>Gunneridae</taxon>
        <taxon>Pentapetalae</taxon>
        <taxon>rosids</taxon>
        <taxon>fabids</taxon>
        <taxon>Fabales</taxon>
        <taxon>Fabaceae</taxon>
        <taxon>Papilionoideae</taxon>
        <taxon>50 kb inversion clade</taxon>
        <taxon>NPAAA clade</taxon>
        <taxon>Hologalegina</taxon>
        <taxon>IRL clade</taxon>
        <taxon>Trifolieae</taxon>
        <taxon>Trifolium</taxon>
    </lineage>
</organism>
<comment type="caution">
    <text evidence="1">The sequence shown here is derived from an EMBL/GenBank/DDBJ whole genome shotgun (WGS) entry which is preliminary data.</text>
</comment>
<keyword evidence="2" id="KW-1185">Reference proteome</keyword>
<feature type="non-terminal residue" evidence="1">
    <location>
        <position position="73"/>
    </location>
</feature>
<feature type="non-terminal residue" evidence="1">
    <location>
        <position position="1"/>
    </location>
</feature>
<dbReference type="Proteomes" id="UP000265520">
    <property type="component" value="Unassembled WGS sequence"/>
</dbReference>
<dbReference type="AlphaFoldDB" id="A0A392V5W8"/>